<dbReference type="PANTHER" id="PTHR10887:SF341">
    <property type="entry name" value="NFX1-TYPE ZINC FINGER-CONTAINING PROTEIN 1"/>
    <property type="match status" value="1"/>
</dbReference>
<evidence type="ECO:0000256" key="1">
    <source>
        <dbReference type="ARBA" id="ARBA00022723"/>
    </source>
</evidence>
<sequence length="2107" mass="237535">MESSRDFGAAGSYPSQALHKTRMCQNFAKGSCTLGEACRYAHTAEELKKTKLCRHFENGECRHGARCTFAHGEAQLFVPPAGMEAQAVQAQHAGKFAGENGRLVPKTKLCQKFKDGTCLFGSDCHFAHDLSELKKTKMCDHFARGRCRNGSTCTFAHGEEELYIPEEGDFVPPRGPAASRVWESRESVNGDLQKTKLCRNFLEGSCPFGARCRFAHGESELKAVASASRNEEGRSSFLKDGQLPPPSDEDSDSDQASSADSEVQSGKGSFRCMASATVEQVHDTKVVLQVRGEQRIVALSCFADLWFTQPFEGNELAFPDVSHWSRHIQIVPHLRKVGDRGMRNPQLCEFIQNLWDAYRSEGAVILSRLQLYSFPHMEFALRQNQLPVSCMRKIVELATKILEDMGSNVSLPDGHPTTPESSFILYLLKSSFVRRRLPEALSRSELPSEGALDFITEACRVLPAYAFLLTPFIEAAASKTGSTEMLLYVVKTYSDLLASQVGYVNRVSWSKLVLAPQLLSGDLSDLESLPAVKWSYDTFEEYMDTYFRLLRADCFGSLQVGVQQFIAGKLDPRDLRVYYARMTKIHVLKFSQELVATIRCQDYFGRRGFPPSALMQSNLVCISVGEEPFHEVLWGRIVERPSDNRKDSIEVSIQFPQSLNRQLHSKNLFMKLFSAQLLADSPVFFQAFGPVLDKLQGTTEATMPLKRVLLGQRKGIQEAAEQLPWSESALRSLRGTVERQERTFDEAQLEALEMMLQSTCCCIQGPPGTGKSFIAVEACRHLLHGSTSLSHAFGTSRFADMDSDGEDDFFEDASEISDESGPRDNRRRILVLTYKNHANDEFLVDCQKHMPHVQVVRIGGRCEDERLQDCNLKALAKQKPKDKLLGKMAFKLISDKKEIIDRLQREMSRLEAEMDPSKLFAARATDQQICSLLEGCPNKQRGHVKHHDHESLLRSLAEGLRPTASDLRPCCKHWLPKRPEPKPKEPKEPKETKAGGAGMAGRVALRSLRPLRLLCIMTYGDEGRFHQVLEDVEAEEVALERQAFAEQTEKLCTLNLQECLGPTLILDAAPLSVVCSEDVWALLDRERARLLGTWLESELGNWSIFDTIRECERLTRIEQEHQQMILREAGLVGPPEQQNQASIVGCTISGASIRGDLLKKVNFDVVIVEEAAEILESQLVAAIPPTCRQLILVGDHLQLRPKIENHLLGKQLNFDRSMFERLLLHKLHDERFPQKTLTLQNRMRDDFLCLLRPHYPDLKSNLMRVSQNEQLSCVTKPMYFLRMRSLSETESEIGRSKMNRDEADMILAFIAHILHEGYEQSDITVLASYNGQVSFLRRQLRDRQLAGVVCSSIDRYQGDENRFVLVSLVRSNDADEIGFLREPNRLIVAASRARCGVYFFGNDWLLAKKSRDWRQLIRVMEEREEVGDKLPVICPRHPHIPLDLGRECHHVCKAILPCGHTCEAHCHRDGAHPPCKQPAVATLRCGHDKACECSARDQADEILKCHEVVNFHHERCGHKDTRRCCDKPKPCTTAVRIQCSSCSEWSSTQCHVKSEGNFQCRLPCKKVMKCGHPCSLLCFQDCDLALDDCKLCAQELEDTKREQMAKIQELMAQIGDPGFFHVEELSQEQQPLDFDTLTSSVASFFSTSGLEAEIQLAQRVKNTDLERQFYRGHEFVTAPVPEGALRILEVASLDVAQQVAKKGLEHRKKKQKGIATFCDFYKSYKRRESAAPSLLTLVLCRVQTGRVYTVGSHFKHHQNWEQVNKPPASFDSAFNSDTACLRLFRLSVGLPKYILQAAGCRNQGGGLAGSVDSCLQVRLREVAGSRPPHWSGAECPAHSERFWKLSLASESEQQALGKALAPGSSLGGRDMHVRGEHSGFRIKMAWRLEHDVLWKQYMAAKTKVQVQMESLRKQGACFADVRLRTEYSALLRELPVNKTEAMDKQINEVYLSHGTKPEVLLTILQNGLNERFSGGLFGNGTYFAEDVGKNDQYCTRDDGGQHQLQKVLYHELKIPPAHGVFYVLFCRVILGSPVRTQDGKHDMDQRPPASVWSSEKRELAAIPKSSPPINFHSLLAERGAMIARYRELIVYHGTHIYPEYVVAYQRV</sequence>
<comment type="caution">
    <text evidence="9">The sequence shown here is derived from an EMBL/GenBank/DDBJ whole genome shotgun (WGS) entry which is preliminary data.</text>
</comment>
<proteinExistence type="predicted"/>
<dbReference type="Pfam" id="PF13086">
    <property type="entry name" value="AAA_11"/>
    <property type="match status" value="2"/>
</dbReference>
<organism evidence="9 10">
    <name type="scientific">Symbiodinium necroappetens</name>
    <dbReference type="NCBI Taxonomy" id="1628268"/>
    <lineage>
        <taxon>Eukaryota</taxon>
        <taxon>Sar</taxon>
        <taxon>Alveolata</taxon>
        <taxon>Dinophyceae</taxon>
        <taxon>Suessiales</taxon>
        <taxon>Symbiodiniaceae</taxon>
        <taxon>Symbiodinium</taxon>
    </lineage>
</organism>
<dbReference type="InterPro" id="IPR041679">
    <property type="entry name" value="DNA2/NAM7-like_C"/>
</dbReference>
<gene>
    <name evidence="9" type="primary">Znfx1</name>
    <name evidence="9" type="ORF">SNEC2469_LOCUS33558</name>
</gene>
<feature type="domain" description="C3H1-type" evidence="7">
    <location>
        <begin position="105"/>
        <end position="131"/>
    </location>
</feature>
<evidence type="ECO:0000259" key="8">
    <source>
        <dbReference type="PROSITE" id="PS51059"/>
    </source>
</evidence>
<evidence type="ECO:0000313" key="9">
    <source>
        <dbReference type="EMBL" id="CAE7939560.1"/>
    </source>
</evidence>
<feature type="domain" description="C3H1-type" evidence="7">
    <location>
        <begin position="18"/>
        <end position="45"/>
    </location>
</feature>
<feature type="zinc finger region" description="C3H1-type" evidence="5">
    <location>
        <begin position="105"/>
        <end position="131"/>
    </location>
</feature>
<dbReference type="OrthoDB" id="415459at2759"/>
<dbReference type="Gene3D" id="3.90.228.10">
    <property type="match status" value="1"/>
</dbReference>
<feature type="zinc finger region" description="C3H1-type" evidence="5">
    <location>
        <begin position="18"/>
        <end position="45"/>
    </location>
</feature>
<evidence type="ECO:0000313" key="10">
    <source>
        <dbReference type="Proteomes" id="UP000601435"/>
    </source>
</evidence>
<dbReference type="EMBL" id="CAJNJA010089064">
    <property type="protein sequence ID" value="CAE7939560.1"/>
    <property type="molecule type" value="Genomic_DNA"/>
</dbReference>
<dbReference type="SUPFAM" id="SSF90229">
    <property type="entry name" value="CCCH zinc finger"/>
    <property type="match status" value="5"/>
</dbReference>
<dbReference type="InterPro" id="IPR036855">
    <property type="entry name" value="Znf_CCCH_sf"/>
</dbReference>
<dbReference type="SMART" id="SM00438">
    <property type="entry name" value="ZnF_NFX"/>
    <property type="match status" value="3"/>
</dbReference>
<keyword evidence="2" id="KW-0677">Repeat</keyword>
<feature type="region of interest" description="Disordered" evidence="6">
    <location>
        <begin position="225"/>
        <end position="267"/>
    </location>
</feature>
<feature type="domain" description="C3H1-type" evidence="7">
    <location>
        <begin position="192"/>
        <end position="219"/>
    </location>
</feature>
<dbReference type="FunFam" id="4.10.1000.10:FF:000003">
    <property type="entry name" value="Zinc finger CCCH domain-containing protein"/>
    <property type="match status" value="1"/>
</dbReference>
<feature type="region of interest" description="Disordered" evidence="6">
    <location>
        <begin position="974"/>
        <end position="998"/>
    </location>
</feature>
<feature type="domain" description="C3H1-type" evidence="7">
    <location>
        <begin position="133"/>
        <end position="160"/>
    </location>
</feature>
<accession>A0A813CB82</accession>
<dbReference type="Proteomes" id="UP000601435">
    <property type="component" value="Unassembled WGS sequence"/>
</dbReference>
<dbReference type="Gene3D" id="4.10.1000.10">
    <property type="entry name" value="Zinc finger, CCCH-type"/>
    <property type="match status" value="5"/>
</dbReference>
<keyword evidence="4 5" id="KW-0862">Zinc</keyword>
<dbReference type="PROSITE" id="PS51059">
    <property type="entry name" value="PARP_CATALYTIC"/>
    <property type="match status" value="1"/>
</dbReference>
<dbReference type="GO" id="GO:0003950">
    <property type="term" value="F:NAD+ poly-ADP-ribosyltransferase activity"/>
    <property type="evidence" value="ECO:0007669"/>
    <property type="project" value="InterPro"/>
</dbReference>
<dbReference type="InterPro" id="IPR000967">
    <property type="entry name" value="Znf_NFX1"/>
</dbReference>
<dbReference type="GO" id="GO:0008270">
    <property type="term" value="F:zinc ion binding"/>
    <property type="evidence" value="ECO:0007669"/>
    <property type="project" value="UniProtKB-KW"/>
</dbReference>
<dbReference type="SUPFAM" id="SSF52540">
    <property type="entry name" value="P-loop containing nucleoside triphosphate hydrolases"/>
    <property type="match status" value="1"/>
</dbReference>
<evidence type="ECO:0000256" key="4">
    <source>
        <dbReference type="ARBA" id="ARBA00022833"/>
    </source>
</evidence>
<feature type="compositionally biased region" description="Basic and acidic residues" evidence="6">
    <location>
        <begin position="977"/>
        <end position="993"/>
    </location>
</feature>
<evidence type="ECO:0000256" key="3">
    <source>
        <dbReference type="ARBA" id="ARBA00022771"/>
    </source>
</evidence>
<keyword evidence="10" id="KW-1185">Reference proteome</keyword>
<dbReference type="GO" id="GO:0031380">
    <property type="term" value="C:nuclear RNA-directed RNA polymerase complex"/>
    <property type="evidence" value="ECO:0007669"/>
    <property type="project" value="TreeGrafter"/>
</dbReference>
<name>A0A813CB82_9DINO</name>
<dbReference type="GO" id="GO:0051252">
    <property type="term" value="P:regulation of RNA metabolic process"/>
    <property type="evidence" value="ECO:0007669"/>
    <property type="project" value="UniProtKB-ARBA"/>
</dbReference>
<protein>
    <submittedName>
        <fullName evidence="9">Znfx1 protein</fullName>
    </submittedName>
</protein>
<dbReference type="Pfam" id="PF00642">
    <property type="entry name" value="zf-CCCH"/>
    <property type="match status" value="5"/>
</dbReference>
<keyword evidence="1 5" id="KW-0479">Metal-binding</keyword>
<feature type="compositionally biased region" description="Low complexity" evidence="6">
    <location>
        <begin position="254"/>
        <end position="265"/>
    </location>
</feature>
<feature type="domain" description="PARP catalytic" evidence="8">
    <location>
        <begin position="1837"/>
        <end position="2107"/>
    </location>
</feature>
<dbReference type="GO" id="GO:0004386">
    <property type="term" value="F:helicase activity"/>
    <property type="evidence" value="ECO:0007669"/>
    <property type="project" value="InterPro"/>
</dbReference>
<dbReference type="InterPro" id="IPR000571">
    <property type="entry name" value="Znf_CCCH"/>
</dbReference>
<reference evidence="9" key="1">
    <citation type="submission" date="2021-02" db="EMBL/GenBank/DDBJ databases">
        <authorList>
            <person name="Dougan E. K."/>
            <person name="Rhodes N."/>
            <person name="Thang M."/>
            <person name="Chan C."/>
        </authorList>
    </citation>
    <scope>NUCLEOTIDE SEQUENCE</scope>
</reference>
<dbReference type="PROSITE" id="PS50103">
    <property type="entry name" value="ZF_C3H1"/>
    <property type="match status" value="5"/>
</dbReference>
<evidence type="ECO:0000256" key="5">
    <source>
        <dbReference type="PROSITE-ProRule" id="PRU00723"/>
    </source>
</evidence>
<dbReference type="Gene3D" id="3.40.50.300">
    <property type="entry name" value="P-loop containing nucleotide triphosphate hydrolases"/>
    <property type="match status" value="3"/>
</dbReference>
<dbReference type="CDD" id="cd06008">
    <property type="entry name" value="NF-X1-zinc-finger"/>
    <property type="match status" value="1"/>
</dbReference>
<dbReference type="InterPro" id="IPR012317">
    <property type="entry name" value="Poly(ADP-ribose)pol_cat_dom"/>
</dbReference>
<feature type="zinc finger region" description="C3H1-type" evidence="5">
    <location>
        <begin position="192"/>
        <end position="219"/>
    </location>
</feature>
<dbReference type="Pfam" id="PF00644">
    <property type="entry name" value="PARP"/>
    <property type="match status" value="1"/>
</dbReference>
<dbReference type="InterPro" id="IPR045055">
    <property type="entry name" value="DNA2/NAM7-like"/>
</dbReference>
<dbReference type="InterPro" id="IPR027417">
    <property type="entry name" value="P-loop_NTPase"/>
</dbReference>
<keyword evidence="3 5" id="KW-0863">Zinc-finger</keyword>
<dbReference type="GO" id="GO:0031048">
    <property type="term" value="P:regulatory ncRNA-mediated heterochromatin formation"/>
    <property type="evidence" value="ECO:0007669"/>
    <property type="project" value="TreeGrafter"/>
</dbReference>
<dbReference type="InterPro" id="IPR041677">
    <property type="entry name" value="DNA2/NAM7_AAA_11"/>
</dbReference>
<evidence type="ECO:0000256" key="6">
    <source>
        <dbReference type="SAM" id="MobiDB-lite"/>
    </source>
</evidence>
<dbReference type="InterPro" id="IPR047187">
    <property type="entry name" value="SF1_C_Upf1"/>
</dbReference>
<feature type="zinc finger region" description="C3H1-type" evidence="5">
    <location>
        <begin position="47"/>
        <end position="74"/>
    </location>
</feature>
<feature type="zinc finger region" description="C3H1-type" evidence="5">
    <location>
        <begin position="133"/>
        <end position="160"/>
    </location>
</feature>
<dbReference type="CDD" id="cd18808">
    <property type="entry name" value="SF1_C_Upf1"/>
    <property type="match status" value="1"/>
</dbReference>
<dbReference type="SUPFAM" id="SSF56399">
    <property type="entry name" value="ADP-ribosylation"/>
    <property type="match status" value="1"/>
</dbReference>
<evidence type="ECO:0000259" key="7">
    <source>
        <dbReference type="PROSITE" id="PS50103"/>
    </source>
</evidence>
<dbReference type="Pfam" id="PF13087">
    <property type="entry name" value="AAA_12"/>
    <property type="match status" value="1"/>
</dbReference>
<dbReference type="PANTHER" id="PTHR10887">
    <property type="entry name" value="DNA2/NAM7 HELICASE FAMILY"/>
    <property type="match status" value="1"/>
</dbReference>
<evidence type="ECO:0000256" key="2">
    <source>
        <dbReference type="ARBA" id="ARBA00022737"/>
    </source>
</evidence>
<feature type="domain" description="C3H1-type" evidence="7">
    <location>
        <begin position="47"/>
        <end position="74"/>
    </location>
</feature>
<dbReference type="SMART" id="SM00356">
    <property type="entry name" value="ZnF_C3H1"/>
    <property type="match status" value="5"/>
</dbReference>